<dbReference type="AlphaFoldDB" id="A0A543I1I1"/>
<feature type="transmembrane region" description="Helical" evidence="7">
    <location>
        <begin position="129"/>
        <end position="149"/>
    </location>
</feature>
<evidence type="ECO:0000256" key="3">
    <source>
        <dbReference type="ARBA" id="ARBA00022692"/>
    </source>
</evidence>
<comment type="subcellular location">
    <subcellularLocation>
        <location evidence="1">Membrane</location>
        <topology evidence="1">Multi-pass membrane protein</topology>
    </subcellularLocation>
</comment>
<proteinExistence type="inferred from homology"/>
<feature type="transmembrane region" description="Helical" evidence="7">
    <location>
        <begin position="195"/>
        <end position="219"/>
    </location>
</feature>
<dbReference type="PANTHER" id="PTHR33802">
    <property type="entry name" value="SI:CH211-161H7.5-RELATED"/>
    <property type="match status" value="1"/>
</dbReference>
<organism evidence="8 9">
    <name type="scientific">Humibacillus xanthopallidus</name>
    <dbReference type="NCBI Taxonomy" id="412689"/>
    <lineage>
        <taxon>Bacteria</taxon>
        <taxon>Bacillati</taxon>
        <taxon>Actinomycetota</taxon>
        <taxon>Actinomycetes</taxon>
        <taxon>Micrococcales</taxon>
        <taxon>Intrasporangiaceae</taxon>
        <taxon>Humibacillus</taxon>
    </lineage>
</organism>
<dbReference type="GO" id="GO:0016020">
    <property type="term" value="C:membrane"/>
    <property type="evidence" value="ECO:0007669"/>
    <property type="project" value="UniProtKB-SubCell"/>
</dbReference>
<sequence length="290" mass="29983">MSDRPTRRTNAPTPHPEATALTPADQVRRIAVVVAEVLCVLGTLVGVGVLGTRVEESSGGALAATATLIAPAGPAFSIWSVIYLGLFAYAVWQLPARNATRERVRSTGWLAAASMLLNAAWLLVTQQGWIWVSVVVILALALVLGLLVVRLGAEPARSLPERIVLDWTFGLYLGWVAVATCANITAALVDSGVDLGAVGSQVAAVVVLAVAAVLGVVFARRLGARWAIAVAMAWGLAWIAVGRLTSEPSSVATGVAAAVAAVVVLAAVWTARRSQPTVTDSPARTTTAVS</sequence>
<feature type="transmembrane region" description="Helical" evidence="7">
    <location>
        <begin position="104"/>
        <end position="123"/>
    </location>
</feature>
<evidence type="ECO:0000313" key="9">
    <source>
        <dbReference type="Proteomes" id="UP000316747"/>
    </source>
</evidence>
<dbReference type="Gene3D" id="1.20.1260.100">
    <property type="entry name" value="TspO/MBR protein"/>
    <property type="match status" value="1"/>
</dbReference>
<evidence type="ECO:0000256" key="5">
    <source>
        <dbReference type="ARBA" id="ARBA00023136"/>
    </source>
</evidence>
<keyword evidence="9" id="KW-1185">Reference proteome</keyword>
<evidence type="ECO:0000313" key="8">
    <source>
        <dbReference type="EMBL" id="TQM64463.1"/>
    </source>
</evidence>
<dbReference type="EMBL" id="VFPM01000001">
    <property type="protein sequence ID" value="TQM64463.1"/>
    <property type="molecule type" value="Genomic_DNA"/>
</dbReference>
<protein>
    <recommendedName>
        <fullName evidence="10">TspO/MBR related protein</fullName>
    </recommendedName>
</protein>
<evidence type="ECO:0000256" key="2">
    <source>
        <dbReference type="ARBA" id="ARBA00007524"/>
    </source>
</evidence>
<feature type="transmembrane region" description="Helical" evidence="7">
    <location>
        <begin position="226"/>
        <end position="245"/>
    </location>
</feature>
<gene>
    <name evidence="8" type="ORF">FBY41_0830</name>
</gene>
<dbReference type="Pfam" id="PF03073">
    <property type="entry name" value="TspO_MBR"/>
    <property type="match status" value="1"/>
</dbReference>
<evidence type="ECO:0000256" key="7">
    <source>
        <dbReference type="SAM" id="Phobius"/>
    </source>
</evidence>
<feature type="transmembrane region" description="Helical" evidence="7">
    <location>
        <begin position="251"/>
        <end position="271"/>
    </location>
</feature>
<accession>A0A543I1I1</accession>
<dbReference type="Proteomes" id="UP000316747">
    <property type="component" value="Unassembled WGS sequence"/>
</dbReference>
<name>A0A543I1I1_9MICO</name>
<dbReference type="InterPro" id="IPR038330">
    <property type="entry name" value="TspO/MBR-related_sf"/>
</dbReference>
<evidence type="ECO:0000256" key="1">
    <source>
        <dbReference type="ARBA" id="ARBA00004141"/>
    </source>
</evidence>
<keyword evidence="3 7" id="KW-0812">Transmembrane</keyword>
<dbReference type="PANTHER" id="PTHR33802:SF1">
    <property type="entry name" value="XK-RELATED PROTEIN"/>
    <property type="match status" value="1"/>
</dbReference>
<evidence type="ECO:0008006" key="10">
    <source>
        <dbReference type="Google" id="ProtNLM"/>
    </source>
</evidence>
<feature type="transmembrane region" description="Helical" evidence="7">
    <location>
        <begin position="72"/>
        <end position="92"/>
    </location>
</feature>
<comment type="similarity">
    <text evidence="2">Belongs to the TspO/BZRP family.</text>
</comment>
<feature type="transmembrane region" description="Helical" evidence="7">
    <location>
        <begin position="30"/>
        <end position="52"/>
    </location>
</feature>
<evidence type="ECO:0000256" key="6">
    <source>
        <dbReference type="SAM" id="MobiDB-lite"/>
    </source>
</evidence>
<dbReference type="RefSeq" id="WP_221629199.1">
    <property type="nucleotide sequence ID" value="NZ_VFPM01000001.1"/>
</dbReference>
<feature type="transmembrane region" description="Helical" evidence="7">
    <location>
        <begin position="169"/>
        <end position="189"/>
    </location>
</feature>
<keyword evidence="4 7" id="KW-1133">Transmembrane helix</keyword>
<feature type="region of interest" description="Disordered" evidence="6">
    <location>
        <begin position="1"/>
        <end position="20"/>
    </location>
</feature>
<comment type="caution">
    <text evidence="8">The sequence shown here is derived from an EMBL/GenBank/DDBJ whole genome shotgun (WGS) entry which is preliminary data.</text>
</comment>
<dbReference type="InterPro" id="IPR004307">
    <property type="entry name" value="TspO_MBR"/>
</dbReference>
<reference evidence="8 9" key="1">
    <citation type="submission" date="2019-06" db="EMBL/GenBank/DDBJ databases">
        <title>Genome sequencing of plant associated microbes to promote plant fitness in Sorghum bicolor and Oryza sativa.</title>
        <authorList>
            <person name="Coleman-Derr D."/>
        </authorList>
    </citation>
    <scope>NUCLEOTIDE SEQUENCE [LARGE SCALE GENOMIC DNA]</scope>
    <source>
        <strain evidence="8 9">KV-663</strain>
    </source>
</reference>
<evidence type="ECO:0000256" key="4">
    <source>
        <dbReference type="ARBA" id="ARBA00022989"/>
    </source>
</evidence>
<keyword evidence="5 7" id="KW-0472">Membrane</keyword>